<dbReference type="OrthoDB" id="9816067at2"/>
<evidence type="ECO:0000256" key="3">
    <source>
        <dbReference type="ARBA" id="ARBA00022544"/>
    </source>
</evidence>
<dbReference type="GO" id="GO:0009847">
    <property type="term" value="P:spore germination"/>
    <property type="evidence" value="ECO:0007669"/>
    <property type="project" value="InterPro"/>
</dbReference>
<evidence type="ECO:0000259" key="8">
    <source>
        <dbReference type="Pfam" id="PF05504"/>
    </source>
</evidence>
<evidence type="ECO:0000256" key="6">
    <source>
        <dbReference type="ARBA" id="ARBA00023139"/>
    </source>
</evidence>
<organism evidence="10 11">
    <name type="scientific">Salinibacillus xinjiangensis</name>
    <dbReference type="NCBI Taxonomy" id="1229268"/>
    <lineage>
        <taxon>Bacteria</taxon>
        <taxon>Bacillati</taxon>
        <taxon>Bacillota</taxon>
        <taxon>Bacilli</taxon>
        <taxon>Bacillales</taxon>
        <taxon>Bacillaceae</taxon>
        <taxon>Salinibacillus</taxon>
    </lineage>
</organism>
<evidence type="ECO:0000256" key="1">
    <source>
        <dbReference type="ARBA" id="ARBA00004635"/>
    </source>
</evidence>
<dbReference type="GO" id="GO:0016020">
    <property type="term" value="C:membrane"/>
    <property type="evidence" value="ECO:0007669"/>
    <property type="project" value="UniProtKB-SubCell"/>
</dbReference>
<sequence>MRKIPILLSMLLFITGCWDRYELEERANILGLAIDIAEEEDMKEEPEVTHREGKFPEEEKGDYVKVTAQISLPGKIKLGPEGGGGEGSEKNAWVLETVGHTVKDAMANLQQQLAEKLYMGHLQIIVISEDLAKRGVTEINDYFRRNPEVRRTAWMVVNEKDASKVLEASPPVETVPSLYLSETLDNSVRFGKLPREYLGKYWIDLSDPGVDAILPTVKVQNNDRILLDGMAYFKGEKMVDKFPPIEIGVYMSIKEKNPGGYGNPLSLSNEKGVYIVKATERKSKIRTKVENGKPSATIEVKVDSDIVEEVNANHLDKETVNKLEEELSKKAKNIGEEFIKKLKEDGSDVLGLGARIRAKYAKYWDEKVKTDEQWSEIYKDMDIQVNYEINIRRTGMVWK</sequence>
<comment type="subcellular location">
    <subcellularLocation>
        <location evidence="1">Membrane</location>
        <topology evidence="1">Lipid-anchor</topology>
    </subcellularLocation>
</comment>
<dbReference type="RefSeq" id="WP_153726691.1">
    <property type="nucleotide sequence ID" value="NZ_WJNH01000001.1"/>
</dbReference>
<dbReference type="Pfam" id="PF05504">
    <property type="entry name" value="Spore_GerAC"/>
    <property type="match status" value="1"/>
</dbReference>
<dbReference type="NCBIfam" id="TIGR02887">
    <property type="entry name" value="spore_ger_x_C"/>
    <property type="match status" value="1"/>
</dbReference>
<evidence type="ECO:0000313" key="11">
    <source>
        <dbReference type="Proteomes" id="UP000480185"/>
    </source>
</evidence>
<evidence type="ECO:0000313" key="10">
    <source>
        <dbReference type="EMBL" id="MRG84704.1"/>
    </source>
</evidence>
<dbReference type="InterPro" id="IPR008844">
    <property type="entry name" value="Spore_GerAC-like"/>
</dbReference>
<evidence type="ECO:0000259" key="9">
    <source>
        <dbReference type="Pfam" id="PF25198"/>
    </source>
</evidence>
<dbReference type="AlphaFoldDB" id="A0A6G1X190"/>
<comment type="similarity">
    <text evidence="2">Belongs to the GerABKC lipoprotein family.</text>
</comment>
<dbReference type="Gene3D" id="3.30.300.210">
    <property type="entry name" value="Nutrient germinant receptor protein C, domain 3"/>
    <property type="match status" value="1"/>
</dbReference>
<dbReference type="PANTHER" id="PTHR35789">
    <property type="entry name" value="SPORE GERMINATION PROTEIN B3"/>
    <property type="match status" value="1"/>
</dbReference>
<feature type="domain" description="Spore germination protein N-terminal" evidence="9">
    <location>
        <begin position="19"/>
        <end position="219"/>
    </location>
</feature>
<comment type="caution">
    <text evidence="10">The sequence shown here is derived from an EMBL/GenBank/DDBJ whole genome shotgun (WGS) entry which is preliminary data.</text>
</comment>
<proteinExistence type="inferred from homology"/>
<dbReference type="InterPro" id="IPR038501">
    <property type="entry name" value="Spore_GerAC_C_sf"/>
</dbReference>
<protein>
    <submittedName>
        <fullName evidence="10">Ger(X)C family spore germination protein</fullName>
    </submittedName>
</protein>
<dbReference type="Proteomes" id="UP000480185">
    <property type="component" value="Unassembled WGS sequence"/>
</dbReference>
<dbReference type="PANTHER" id="PTHR35789:SF1">
    <property type="entry name" value="SPORE GERMINATION PROTEIN B3"/>
    <property type="match status" value="1"/>
</dbReference>
<dbReference type="PROSITE" id="PS51257">
    <property type="entry name" value="PROKAR_LIPOPROTEIN"/>
    <property type="match status" value="1"/>
</dbReference>
<evidence type="ECO:0000256" key="2">
    <source>
        <dbReference type="ARBA" id="ARBA00007886"/>
    </source>
</evidence>
<gene>
    <name evidence="10" type="ORF">GH754_00005</name>
</gene>
<reference evidence="10 11" key="1">
    <citation type="submission" date="2019-11" db="EMBL/GenBank/DDBJ databases">
        <authorList>
            <person name="Li J."/>
        </authorList>
    </citation>
    <scope>NUCLEOTIDE SEQUENCE [LARGE SCALE GENOMIC DNA]</scope>
    <source>
        <strain evidence="10 11">J4</strain>
    </source>
</reference>
<keyword evidence="3" id="KW-0309">Germination</keyword>
<dbReference type="InterPro" id="IPR057336">
    <property type="entry name" value="GerAC_N"/>
</dbReference>
<keyword evidence="11" id="KW-1185">Reference proteome</keyword>
<keyword evidence="5" id="KW-0472">Membrane</keyword>
<keyword evidence="4" id="KW-0732">Signal</keyword>
<dbReference type="InterPro" id="IPR046953">
    <property type="entry name" value="Spore_GerAC-like_C"/>
</dbReference>
<keyword evidence="6" id="KW-0564">Palmitate</keyword>
<feature type="domain" description="Spore germination GerAC-like C-terminal" evidence="8">
    <location>
        <begin position="228"/>
        <end position="395"/>
    </location>
</feature>
<accession>A0A6G1X190</accession>
<keyword evidence="7" id="KW-0449">Lipoprotein</keyword>
<evidence type="ECO:0000256" key="5">
    <source>
        <dbReference type="ARBA" id="ARBA00023136"/>
    </source>
</evidence>
<name>A0A6G1X190_9BACI</name>
<dbReference type="EMBL" id="WJNH01000001">
    <property type="protein sequence ID" value="MRG84704.1"/>
    <property type="molecule type" value="Genomic_DNA"/>
</dbReference>
<dbReference type="Pfam" id="PF25198">
    <property type="entry name" value="Spore_GerAC_N"/>
    <property type="match status" value="1"/>
</dbReference>
<evidence type="ECO:0000256" key="4">
    <source>
        <dbReference type="ARBA" id="ARBA00022729"/>
    </source>
</evidence>
<evidence type="ECO:0000256" key="7">
    <source>
        <dbReference type="ARBA" id="ARBA00023288"/>
    </source>
</evidence>